<dbReference type="Proteomes" id="UP000589292">
    <property type="component" value="Unassembled WGS sequence"/>
</dbReference>
<name>A0A7V8RAI5_9SPHN</name>
<evidence type="ECO:0000313" key="2">
    <source>
        <dbReference type="Proteomes" id="UP000589292"/>
    </source>
</evidence>
<dbReference type="PANTHER" id="PTHR37315">
    <property type="entry name" value="UPF0311 PROTEIN BLR7842"/>
    <property type="match status" value="1"/>
</dbReference>
<proteinExistence type="predicted"/>
<reference evidence="1 2" key="1">
    <citation type="journal article" date="1994" name="Int. J. Syst. Bacteriol.">
        <title>Phylogenetic positions of novel aerobic, bacteriochlorophyll a-containing bacteria and description of Roseococcus thiosulfatophilus gen. nov., sp. nov., Erythromicrobium ramosum gen. nov., sp. nov., and Erythrobacter litoralis sp. nov.</title>
        <authorList>
            <person name="Yurkov V."/>
            <person name="Stackebrandt E."/>
            <person name="Holmes A."/>
            <person name="Fuerst J.A."/>
            <person name="Hugenholtz P."/>
            <person name="Golecki J."/>
            <person name="Gad'on N."/>
            <person name="Gorlenko V.M."/>
            <person name="Kompantseva E.I."/>
            <person name="Drews G."/>
        </authorList>
    </citation>
    <scope>NUCLEOTIDE SEQUENCE [LARGE SCALE GENOMIC DNA]</scope>
    <source>
        <strain evidence="1 2">KR-99</strain>
    </source>
</reference>
<dbReference type="Gene3D" id="2.40.160.20">
    <property type="match status" value="1"/>
</dbReference>
<dbReference type="InterPro" id="IPR020915">
    <property type="entry name" value="UPF0311"/>
</dbReference>
<dbReference type="EMBL" id="VDES01000001">
    <property type="protein sequence ID" value="MBA1372895.1"/>
    <property type="molecule type" value="Genomic_DNA"/>
</dbReference>
<dbReference type="PANTHER" id="PTHR37315:SF1">
    <property type="entry name" value="UPF0311 PROTEIN BLR7842"/>
    <property type="match status" value="1"/>
</dbReference>
<dbReference type="RefSeq" id="WP_181266096.1">
    <property type="nucleotide sequence ID" value="NZ_BAAAGB010000002.1"/>
</dbReference>
<keyword evidence="2" id="KW-1185">Reference proteome</keyword>
<evidence type="ECO:0000313" key="1">
    <source>
        <dbReference type="EMBL" id="MBA1372895.1"/>
    </source>
</evidence>
<protein>
    <submittedName>
        <fullName evidence="1">DUF3237 domain-containing protein</fullName>
    </submittedName>
</protein>
<sequence length="157" mass="17054">MKTLVHRHLMTLQLEVDFGRTRRIGAIASGYRGIAQVTGGSFTGERLSGKVESGADWYVIQPDGTLLIDVRLNLNGEDGVPIYLTYQGAMRGRGDAMARFAKGALLDPDEYSIVVNARLESGDARYAWLNALTLVGTGTQTLSGPIYEIFEIGESLT</sequence>
<dbReference type="Pfam" id="PF11578">
    <property type="entry name" value="DUF3237"/>
    <property type="match status" value="1"/>
</dbReference>
<comment type="caution">
    <text evidence="1">The sequence shown here is derived from an EMBL/GenBank/DDBJ whole genome shotgun (WGS) entry which is preliminary data.</text>
</comment>
<accession>A0A7V8RAI5</accession>
<dbReference type="AlphaFoldDB" id="A0A7V8RAI5"/>
<gene>
    <name evidence="1" type="ORF">FG486_00975</name>
</gene>
<organism evidence="1 2">
    <name type="scientific">Sphingomonas ursincola</name>
    <dbReference type="NCBI Taxonomy" id="56361"/>
    <lineage>
        <taxon>Bacteria</taxon>
        <taxon>Pseudomonadati</taxon>
        <taxon>Pseudomonadota</taxon>
        <taxon>Alphaproteobacteria</taxon>
        <taxon>Sphingomonadales</taxon>
        <taxon>Sphingomonadaceae</taxon>
        <taxon>Sphingomonas</taxon>
    </lineage>
</organism>